<gene>
    <name evidence="2" type="ORF">DEA8626_02542</name>
</gene>
<evidence type="ECO:0000313" key="3">
    <source>
        <dbReference type="Proteomes" id="UP000244924"/>
    </source>
</evidence>
<dbReference type="InterPro" id="IPR012349">
    <property type="entry name" value="Split_barrel_FMN-bd"/>
</dbReference>
<evidence type="ECO:0000313" key="2">
    <source>
        <dbReference type="EMBL" id="SPH23479.1"/>
    </source>
</evidence>
<dbReference type="InterPro" id="IPR052917">
    <property type="entry name" value="Stress-Dev_Protein"/>
</dbReference>
<dbReference type="RefSeq" id="WP_108853582.1">
    <property type="nucleotide sequence ID" value="NZ_OMOQ01000002.1"/>
</dbReference>
<dbReference type="AlphaFoldDB" id="A0A2R8BJM5"/>
<accession>A0A2R8BJM5</accession>
<sequence>MGNRSELHENPRAKLFAHLGEVRAGMLGVEGSGQHMQPMTHFTDPDRAELWFLTGIETDLVRAVGQGARAHFCFVGKDQDFYACLSGLLEQVEDREKLTEIWSPLASAWFPKGIDDPEVCLLRMTLHEAALWTVTGSALVFGFNVLRANLSEDREPDLGDHVVIRFDVAA</sequence>
<dbReference type="EMBL" id="OMOQ01000002">
    <property type="protein sequence ID" value="SPH23479.1"/>
    <property type="molecule type" value="Genomic_DNA"/>
</dbReference>
<proteinExistence type="predicted"/>
<dbReference type="InterPro" id="IPR038725">
    <property type="entry name" value="YdaG_split_barrel_FMN-bd"/>
</dbReference>
<dbReference type="SUPFAM" id="SSF50475">
    <property type="entry name" value="FMN-binding split barrel"/>
    <property type="match status" value="1"/>
</dbReference>
<reference evidence="2 3" key="1">
    <citation type="submission" date="2018-03" db="EMBL/GenBank/DDBJ databases">
        <authorList>
            <person name="Keele B.F."/>
        </authorList>
    </citation>
    <scope>NUCLEOTIDE SEQUENCE [LARGE SCALE GENOMIC DNA]</scope>
    <source>
        <strain evidence="2 3">CECT 8626</strain>
    </source>
</reference>
<evidence type="ECO:0000259" key="1">
    <source>
        <dbReference type="Pfam" id="PF16242"/>
    </source>
</evidence>
<protein>
    <recommendedName>
        <fullName evidence="1">General stress protein FMN-binding split barrel domain-containing protein</fullName>
    </recommendedName>
</protein>
<dbReference type="PANTHER" id="PTHR34818:SF1">
    <property type="entry name" value="PROTEIN BLI-3"/>
    <property type="match status" value="1"/>
</dbReference>
<dbReference type="OrthoDB" id="1432662at2"/>
<feature type="domain" description="General stress protein FMN-binding split barrel" evidence="1">
    <location>
        <begin position="13"/>
        <end position="153"/>
    </location>
</feature>
<name>A0A2R8BJM5_9RHOB</name>
<organism evidence="2 3">
    <name type="scientific">Albidovulum aquaemixtae</name>
    <dbReference type="NCBI Taxonomy" id="1542388"/>
    <lineage>
        <taxon>Bacteria</taxon>
        <taxon>Pseudomonadati</taxon>
        <taxon>Pseudomonadota</taxon>
        <taxon>Alphaproteobacteria</taxon>
        <taxon>Rhodobacterales</taxon>
        <taxon>Paracoccaceae</taxon>
        <taxon>Albidovulum</taxon>
    </lineage>
</organism>
<dbReference type="Gene3D" id="2.30.110.10">
    <property type="entry name" value="Electron Transport, Fmn-binding Protein, Chain A"/>
    <property type="match status" value="1"/>
</dbReference>
<dbReference type="PANTHER" id="PTHR34818">
    <property type="entry name" value="PROTEIN BLI-3"/>
    <property type="match status" value="1"/>
</dbReference>
<dbReference type="Pfam" id="PF16242">
    <property type="entry name" value="Pyrid_ox_like"/>
    <property type="match status" value="1"/>
</dbReference>
<keyword evidence="3" id="KW-1185">Reference proteome</keyword>
<dbReference type="Proteomes" id="UP000244924">
    <property type="component" value="Unassembled WGS sequence"/>
</dbReference>